<name>A0A5S3PH74_9RHOB</name>
<proteinExistence type="inferred from homology"/>
<dbReference type="InterPro" id="IPR050300">
    <property type="entry name" value="GDXG_lipolytic_enzyme"/>
</dbReference>
<evidence type="ECO:0000259" key="3">
    <source>
        <dbReference type="Pfam" id="PF07859"/>
    </source>
</evidence>
<dbReference type="RefSeq" id="WP_138663064.1">
    <property type="nucleotide sequence ID" value="NZ_VANS01000004.1"/>
</dbReference>
<keyword evidence="5" id="KW-1185">Reference proteome</keyword>
<dbReference type="InterPro" id="IPR013094">
    <property type="entry name" value="AB_hydrolase_3"/>
</dbReference>
<dbReference type="PANTHER" id="PTHR48081">
    <property type="entry name" value="AB HYDROLASE SUPERFAMILY PROTEIN C4A8.06C"/>
    <property type="match status" value="1"/>
</dbReference>
<dbReference type="PANTHER" id="PTHR48081:SF8">
    <property type="entry name" value="ALPHA_BETA HYDROLASE FOLD-3 DOMAIN-CONTAINING PROTEIN-RELATED"/>
    <property type="match status" value="1"/>
</dbReference>
<feature type="domain" description="Alpha/beta hydrolase fold-3" evidence="3">
    <location>
        <begin position="77"/>
        <end position="277"/>
    </location>
</feature>
<protein>
    <submittedName>
        <fullName evidence="4">Alpha/beta hydrolase</fullName>
    </submittedName>
</protein>
<dbReference type="EMBL" id="VANS01000004">
    <property type="protein sequence ID" value="TMM51104.1"/>
    <property type="molecule type" value="Genomic_DNA"/>
</dbReference>
<evidence type="ECO:0000313" key="4">
    <source>
        <dbReference type="EMBL" id="TMM51104.1"/>
    </source>
</evidence>
<dbReference type="Pfam" id="PF07859">
    <property type="entry name" value="Abhydrolase_3"/>
    <property type="match status" value="1"/>
</dbReference>
<dbReference type="InterPro" id="IPR029058">
    <property type="entry name" value="AB_hydrolase_fold"/>
</dbReference>
<evidence type="ECO:0000256" key="2">
    <source>
        <dbReference type="ARBA" id="ARBA00022801"/>
    </source>
</evidence>
<dbReference type="Gene3D" id="3.40.50.1820">
    <property type="entry name" value="alpha/beta hydrolase"/>
    <property type="match status" value="1"/>
</dbReference>
<dbReference type="AlphaFoldDB" id="A0A5S3PH74"/>
<dbReference type="GO" id="GO:0016787">
    <property type="term" value="F:hydrolase activity"/>
    <property type="evidence" value="ECO:0007669"/>
    <property type="project" value="UniProtKB-KW"/>
</dbReference>
<reference evidence="4 5" key="1">
    <citation type="submission" date="2019-05" db="EMBL/GenBank/DDBJ databases">
        <title>Sulfitobacter sabulilitoris sp. nov., isolated from a marine sand.</title>
        <authorList>
            <person name="Yoon J.-H."/>
        </authorList>
    </citation>
    <scope>NUCLEOTIDE SEQUENCE [LARGE SCALE GENOMIC DNA]</scope>
    <source>
        <strain evidence="4 5">HSMS-29</strain>
    </source>
</reference>
<keyword evidence="2 4" id="KW-0378">Hydrolase</keyword>
<comment type="caution">
    <text evidence="4">The sequence shown here is derived from an EMBL/GenBank/DDBJ whole genome shotgun (WGS) entry which is preliminary data.</text>
</comment>
<dbReference type="SUPFAM" id="SSF53474">
    <property type="entry name" value="alpha/beta-Hydrolases"/>
    <property type="match status" value="1"/>
</dbReference>
<dbReference type="OrthoDB" id="9806180at2"/>
<accession>A0A5S3PH74</accession>
<dbReference type="Proteomes" id="UP000309550">
    <property type="component" value="Unassembled WGS sequence"/>
</dbReference>
<evidence type="ECO:0000256" key="1">
    <source>
        <dbReference type="ARBA" id="ARBA00010515"/>
    </source>
</evidence>
<gene>
    <name evidence="4" type="ORF">FDT80_14655</name>
</gene>
<dbReference type="PROSITE" id="PS01173">
    <property type="entry name" value="LIPASE_GDXG_HIS"/>
    <property type="match status" value="1"/>
</dbReference>
<dbReference type="InterPro" id="IPR002168">
    <property type="entry name" value="Lipase_GDXG_HIS_AS"/>
</dbReference>
<sequence length="308" mass="33752">MSWQARLLNLWLRHVEKPHLARVPTPEKLRHGFERKARILFHAPRGTAARPCRLKAAGTTLEGLSVTPQGAAQDRVILYLHGGGFVFGSPETHAAMVARLAQEVGVRAVLPRYRRAPEYPFPAASQDARAAYDALLAQGYEASQIVVGGDSAGGSLALGLLAELCAERAARPAGVFALSPLTDMTHQGRSFMSNRRVEALLPSDRATDMGRMYLAGHPPEDPCVSPLFADFTGAPPIWLTVGDREILLDDTRAMAERLRSQDVEVSEVIEHDLPHVWPIFHNVLPEARRTLSDLATWIKALPGWQGES</sequence>
<comment type="similarity">
    <text evidence="1">Belongs to the 'GDXG' lipolytic enzyme family.</text>
</comment>
<organism evidence="4 5">
    <name type="scientific">Sulfitobacter sabulilitoris</name>
    <dbReference type="NCBI Taxonomy" id="2562655"/>
    <lineage>
        <taxon>Bacteria</taxon>
        <taxon>Pseudomonadati</taxon>
        <taxon>Pseudomonadota</taxon>
        <taxon>Alphaproteobacteria</taxon>
        <taxon>Rhodobacterales</taxon>
        <taxon>Roseobacteraceae</taxon>
        <taxon>Sulfitobacter</taxon>
    </lineage>
</organism>
<evidence type="ECO:0000313" key="5">
    <source>
        <dbReference type="Proteomes" id="UP000309550"/>
    </source>
</evidence>